<evidence type="ECO:0000313" key="3">
    <source>
        <dbReference type="Proteomes" id="UP000324091"/>
    </source>
</evidence>
<evidence type="ECO:0000313" key="2">
    <source>
        <dbReference type="EMBL" id="TWW56630.1"/>
    </source>
</evidence>
<feature type="compositionally biased region" description="Basic and acidic residues" evidence="1">
    <location>
        <begin position="53"/>
        <end position="63"/>
    </location>
</feature>
<proteinExistence type="predicted"/>
<evidence type="ECO:0000256" key="1">
    <source>
        <dbReference type="SAM" id="MobiDB-lite"/>
    </source>
</evidence>
<name>A0A5C6MT24_9TELE</name>
<protein>
    <submittedName>
        <fullName evidence="2">Uncharacterized protein</fullName>
    </submittedName>
</protein>
<dbReference type="AlphaFoldDB" id="A0A5C6MT24"/>
<reference evidence="2 3" key="1">
    <citation type="submission" date="2019-04" db="EMBL/GenBank/DDBJ databases">
        <title>Chromosome genome assembly for Takifugu flavidus.</title>
        <authorList>
            <person name="Xiao S."/>
        </authorList>
    </citation>
    <scope>NUCLEOTIDE SEQUENCE [LARGE SCALE GENOMIC DNA]</scope>
    <source>
        <strain evidence="2">HTHZ2018</strain>
        <tissue evidence="2">Muscle</tissue>
    </source>
</reference>
<comment type="caution">
    <text evidence="2">The sequence shown here is derived from an EMBL/GenBank/DDBJ whole genome shotgun (WGS) entry which is preliminary data.</text>
</comment>
<feature type="region of interest" description="Disordered" evidence="1">
    <location>
        <begin position="17"/>
        <end position="63"/>
    </location>
</feature>
<organism evidence="2 3">
    <name type="scientific">Takifugu flavidus</name>
    <name type="common">sansaifugu</name>
    <dbReference type="NCBI Taxonomy" id="433684"/>
    <lineage>
        <taxon>Eukaryota</taxon>
        <taxon>Metazoa</taxon>
        <taxon>Chordata</taxon>
        <taxon>Craniata</taxon>
        <taxon>Vertebrata</taxon>
        <taxon>Euteleostomi</taxon>
        <taxon>Actinopterygii</taxon>
        <taxon>Neopterygii</taxon>
        <taxon>Teleostei</taxon>
        <taxon>Neoteleostei</taxon>
        <taxon>Acanthomorphata</taxon>
        <taxon>Eupercaria</taxon>
        <taxon>Tetraodontiformes</taxon>
        <taxon>Tetradontoidea</taxon>
        <taxon>Tetraodontidae</taxon>
        <taxon>Takifugu</taxon>
    </lineage>
</organism>
<dbReference type="Proteomes" id="UP000324091">
    <property type="component" value="Chromosome 8"/>
</dbReference>
<feature type="compositionally biased region" description="Basic and acidic residues" evidence="1">
    <location>
        <begin position="23"/>
        <end position="40"/>
    </location>
</feature>
<gene>
    <name evidence="2" type="ORF">D4764_08G0006170</name>
</gene>
<sequence length="63" mass="7264">MDYYSLFKLYSHGQLPVSQLSPSREEVSAEDLVSGRDMDSQRGSGDCWSRRLSQTEHESRDRP</sequence>
<accession>A0A5C6MT24</accession>
<dbReference type="EMBL" id="RHFK02000021">
    <property type="protein sequence ID" value="TWW56630.1"/>
    <property type="molecule type" value="Genomic_DNA"/>
</dbReference>
<keyword evidence="3" id="KW-1185">Reference proteome</keyword>